<dbReference type="PROSITE" id="PS51257">
    <property type="entry name" value="PROKAR_LIPOPROTEIN"/>
    <property type="match status" value="1"/>
</dbReference>
<evidence type="ECO:0008006" key="3">
    <source>
        <dbReference type="Google" id="ProtNLM"/>
    </source>
</evidence>
<organism evidence="1 2">
    <name type="scientific">Cyclobacterium amurskyense</name>
    <dbReference type="NCBI Taxonomy" id="320787"/>
    <lineage>
        <taxon>Bacteria</taxon>
        <taxon>Pseudomonadati</taxon>
        <taxon>Bacteroidota</taxon>
        <taxon>Cytophagia</taxon>
        <taxon>Cytophagales</taxon>
        <taxon>Cyclobacteriaceae</taxon>
        <taxon>Cyclobacterium</taxon>
    </lineage>
</organism>
<dbReference type="InterPro" id="IPR027829">
    <property type="entry name" value="DUF4625"/>
</dbReference>
<keyword evidence="2" id="KW-1185">Reference proteome</keyword>
<sequence length="148" mass="16586">MKSKFNHFIITVISILALVSCQEEAKPVLPSPTIENVEIGLNNNEIGVIGSDFHLNADILAGELIEQVQVKIAPQDGKTYEGFWDFELTWEEYKGTKNANVHKHFDIPEDAVEGIYDFLIIVTDQNGTRTEEKRSVTIYSPGNLPLNP</sequence>
<dbReference type="AlphaFoldDB" id="A0A0H4PTB3"/>
<dbReference type="Proteomes" id="UP000036520">
    <property type="component" value="Chromosome"/>
</dbReference>
<proteinExistence type="predicted"/>
<accession>A0A0H4PTB3</accession>
<dbReference type="RefSeq" id="WP_048644476.1">
    <property type="nucleotide sequence ID" value="NZ_CP012040.1"/>
</dbReference>
<dbReference type="OrthoDB" id="978436at2"/>
<reference evidence="1 2" key="1">
    <citation type="submission" date="2015-07" db="EMBL/GenBank/DDBJ databases">
        <authorList>
            <person name="Kim K.M."/>
        </authorList>
    </citation>
    <scope>NUCLEOTIDE SEQUENCE [LARGE SCALE GENOMIC DNA]</scope>
    <source>
        <strain evidence="1 2">KCTC 12363</strain>
    </source>
</reference>
<gene>
    <name evidence="1" type="ORF">CA2015_2141</name>
</gene>
<evidence type="ECO:0000313" key="1">
    <source>
        <dbReference type="EMBL" id="AKP51562.1"/>
    </source>
</evidence>
<protein>
    <recommendedName>
        <fullName evidence="3">DUF4625 domain-containing protein</fullName>
    </recommendedName>
</protein>
<dbReference type="EMBL" id="CP012040">
    <property type="protein sequence ID" value="AKP51562.1"/>
    <property type="molecule type" value="Genomic_DNA"/>
</dbReference>
<evidence type="ECO:0000313" key="2">
    <source>
        <dbReference type="Proteomes" id="UP000036520"/>
    </source>
</evidence>
<dbReference type="STRING" id="320787.CA2015_2141"/>
<dbReference type="PATRIC" id="fig|320787.5.peg.2352"/>
<dbReference type="KEGG" id="camu:CA2015_2141"/>
<name>A0A0H4PTB3_9BACT</name>
<dbReference type="Pfam" id="PF15418">
    <property type="entry name" value="DUF4625"/>
    <property type="match status" value="1"/>
</dbReference>